<comment type="caution">
    <text evidence="2">The sequence shown here is derived from an EMBL/GenBank/DDBJ whole genome shotgun (WGS) entry which is preliminary data.</text>
</comment>
<dbReference type="SUPFAM" id="SSF103473">
    <property type="entry name" value="MFS general substrate transporter"/>
    <property type="match status" value="1"/>
</dbReference>
<feature type="transmembrane region" description="Helical" evidence="1">
    <location>
        <begin position="215"/>
        <end position="236"/>
    </location>
</feature>
<dbReference type="InterPro" id="IPR011701">
    <property type="entry name" value="MFS"/>
</dbReference>
<sequence>MGKCLKRDIWVLAGCWATVLTASTLITSASPLAAVSIGINRSVAPFTIGMFLIGAALISAYSAQIFTALGRAKGFGFGCALGLAGGVLGAIAMEVRAAWLIFIACFLIGTSQGLGQFYRFAATEICDEDERAPAVALVLSGGILAAFAGPEAAVGAQSFPWLGLNARYSGCFLLVAVANLINYALIACVRFAPVEAPDEKETPTPLREIFGKPDSICAVSVATFAHTSMVMLMSPLTLAMKDDGFPFRLTSLALELHFFSMYAPGIVGTGYLIKHIGPYAASGLGFVIFAICAVILAISQQLWNFILGMVFNGIAWNICFTSGTVLLTACYEKKDALRVQGINDLVIFGVAGAGSLASGYAYTAIGWDGLVYVVCGLMGLAGVFLAGSYRAASRRADGPEGSKIGSLSFTISPMTGGCPAPAGMVEPWGKSVSSTSSRSAV</sequence>
<feature type="transmembrane region" description="Helical" evidence="1">
    <location>
        <begin position="342"/>
        <end position="363"/>
    </location>
</feature>
<feature type="transmembrane region" description="Helical" evidence="1">
    <location>
        <begin position="99"/>
        <end position="120"/>
    </location>
</feature>
<dbReference type="GO" id="GO:0022857">
    <property type="term" value="F:transmembrane transporter activity"/>
    <property type="evidence" value="ECO:0007669"/>
    <property type="project" value="InterPro"/>
</dbReference>
<keyword evidence="1" id="KW-1133">Transmembrane helix</keyword>
<gene>
    <name evidence="2" type="ORF">PECAL_2P32540</name>
</gene>
<evidence type="ECO:0000256" key="1">
    <source>
        <dbReference type="SAM" id="Phobius"/>
    </source>
</evidence>
<feature type="transmembrane region" description="Helical" evidence="1">
    <location>
        <begin position="369"/>
        <end position="389"/>
    </location>
</feature>
<feature type="transmembrane region" description="Helical" evidence="1">
    <location>
        <begin position="172"/>
        <end position="194"/>
    </location>
</feature>
<keyword evidence="3" id="KW-1185">Reference proteome</keyword>
<dbReference type="Pfam" id="PF07690">
    <property type="entry name" value="MFS_1"/>
    <property type="match status" value="1"/>
</dbReference>
<reference evidence="2" key="1">
    <citation type="submission" date="2021-11" db="EMBL/GenBank/DDBJ databases">
        <authorList>
            <consortium name="Genoscope - CEA"/>
            <person name="William W."/>
        </authorList>
    </citation>
    <scope>NUCLEOTIDE SEQUENCE</scope>
</reference>
<dbReference type="OrthoDB" id="45895at2759"/>
<feature type="transmembrane region" description="Helical" evidence="1">
    <location>
        <begin position="305"/>
        <end position="330"/>
    </location>
</feature>
<feature type="transmembrane region" description="Helical" evidence="1">
    <location>
        <begin position="44"/>
        <end position="63"/>
    </location>
</feature>
<dbReference type="Proteomes" id="UP000789595">
    <property type="component" value="Unassembled WGS sequence"/>
</dbReference>
<dbReference type="AlphaFoldDB" id="A0A8J2SCG5"/>
<evidence type="ECO:0000313" key="2">
    <source>
        <dbReference type="EMBL" id="CAH0370103.1"/>
    </source>
</evidence>
<protein>
    <recommendedName>
        <fullName evidence="4">Major facilitator superfamily (MFS) profile domain-containing protein</fullName>
    </recommendedName>
</protein>
<keyword evidence="1" id="KW-0472">Membrane</keyword>
<accession>A0A8J2SCG5</accession>
<evidence type="ECO:0000313" key="3">
    <source>
        <dbReference type="Proteomes" id="UP000789595"/>
    </source>
</evidence>
<dbReference type="Gene3D" id="1.20.1250.20">
    <property type="entry name" value="MFS general substrate transporter like domains"/>
    <property type="match status" value="1"/>
</dbReference>
<dbReference type="InterPro" id="IPR036259">
    <property type="entry name" value="MFS_trans_sf"/>
</dbReference>
<keyword evidence="1" id="KW-0812">Transmembrane</keyword>
<feature type="transmembrane region" description="Helical" evidence="1">
    <location>
        <begin position="280"/>
        <end position="299"/>
    </location>
</feature>
<organism evidence="2 3">
    <name type="scientific">Pelagomonas calceolata</name>
    <dbReference type="NCBI Taxonomy" id="35677"/>
    <lineage>
        <taxon>Eukaryota</taxon>
        <taxon>Sar</taxon>
        <taxon>Stramenopiles</taxon>
        <taxon>Ochrophyta</taxon>
        <taxon>Pelagophyceae</taxon>
        <taxon>Pelagomonadales</taxon>
        <taxon>Pelagomonadaceae</taxon>
        <taxon>Pelagomonas</taxon>
    </lineage>
</organism>
<feature type="transmembrane region" description="Helical" evidence="1">
    <location>
        <begin position="132"/>
        <end position="152"/>
    </location>
</feature>
<dbReference type="PANTHER" id="PTHR23534:SF1">
    <property type="entry name" value="MAJOR FACILITATOR SUPERFAMILY PROTEIN"/>
    <property type="match status" value="1"/>
</dbReference>
<evidence type="ECO:0008006" key="4">
    <source>
        <dbReference type="Google" id="ProtNLM"/>
    </source>
</evidence>
<dbReference type="EMBL" id="CAKKNE010000002">
    <property type="protein sequence ID" value="CAH0370103.1"/>
    <property type="molecule type" value="Genomic_DNA"/>
</dbReference>
<dbReference type="PANTHER" id="PTHR23534">
    <property type="entry name" value="MFS PERMEASE"/>
    <property type="match status" value="1"/>
</dbReference>
<feature type="transmembrane region" description="Helical" evidence="1">
    <location>
        <begin position="256"/>
        <end position="273"/>
    </location>
</feature>
<dbReference type="CDD" id="cd06174">
    <property type="entry name" value="MFS"/>
    <property type="match status" value="1"/>
</dbReference>
<feature type="transmembrane region" description="Helical" evidence="1">
    <location>
        <begin position="75"/>
        <end position="93"/>
    </location>
</feature>
<name>A0A8J2SCG5_9STRA</name>
<proteinExistence type="predicted"/>